<dbReference type="RefSeq" id="WP_204906111.1">
    <property type="nucleotide sequence ID" value="NZ_JACJKS010000005.1"/>
</dbReference>
<evidence type="ECO:0000313" key="9">
    <source>
        <dbReference type="Proteomes" id="UP000705508"/>
    </source>
</evidence>
<evidence type="ECO:0000259" key="7">
    <source>
        <dbReference type="Pfam" id="PF04138"/>
    </source>
</evidence>
<dbReference type="InterPro" id="IPR001173">
    <property type="entry name" value="Glyco_trans_2-like"/>
</dbReference>
<feature type="transmembrane region" description="Helical" evidence="5">
    <location>
        <begin position="238"/>
        <end position="259"/>
    </location>
</feature>
<organism evidence="8 9">
    <name type="scientific">Mordavella massiliensis</name>
    <dbReference type="NCBI Taxonomy" id="1871024"/>
    <lineage>
        <taxon>Bacteria</taxon>
        <taxon>Bacillati</taxon>
        <taxon>Bacillota</taxon>
        <taxon>Clostridia</taxon>
        <taxon>Eubacteriales</taxon>
        <taxon>Clostridiaceae</taxon>
        <taxon>Mordavella</taxon>
    </lineage>
</organism>
<feature type="transmembrane region" description="Helical" evidence="5">
    <location>
        <begin position="271"/>
        <end position="292"/>
    </location>
</feature>
<dbReference type="InterPro" id="IPR007267">
    <property type="entry name" value="GtrA_DPMS_TM"/>
</dbReference>
<dbReference type="Proteomes" id="UP000705508">
    <property type="component" value="Unassembled WGS sequence"/>
</dbReference>
<dbReference type="EMBL" id="JACJKS010000005">
    <property type="protein sequence ID" value="MBM6948089.1"/>
    <property type="molecule type" value="Genomic_DNA"/>
</dbReference>
<dbReference type="GO" id="GO:0016020">
    <property type="term" value="C:membrane"/>
    <property type="evidence" value="ECO:0007669"/>
    <property type="project" value="UniProtKB-SubCell"/>
</dbReference>
<dbReference type="AlphaFoldDB" id="A0A938XA84"/>
<protein>
    <submittedName>
        <fullName evidence="8">Bifunctional glycosyltransferase family 2/GtrA family protein</fullName>
    </submittedName>
</protein>
<reference evidence="8" key="1">
    <citation type="submission" date="2020-08" db="EMBL/GenBank/DDBJ databases">
        <authorList>
            <person name="Cejkova D."/>
            <person name="Kubasova T."/>
            <person name="Jahodarova E."/>
            <person name="Rychlik I."/>
        </authorList>
    </citation>
    <scope>NUCLEOTIDE SEQUENCE</scope>
    <source>
        <strain evidence="8">An582</strain>
    </source>
</reference>
<evidence type="ECO:0000313" key="8">
    <source>
        <dbReference type="EMBL" id="MBM6948089.1"/>
    </source>
</evidence>
<dbReference type="GO" id="GO:0000271">
    <property type="term" value="P:polysaccharide biosynthetic process"/>
    <property type="evidence" value="ECO:0007669"/>
    <property type="project" value="InterPro"/>
</dbReference>
<evidence type="ECO:0000259" key="6">
    <source>
        <dbReference type="Pfam" id="PF00535"/>
    </source>
</evidence>
<feature type="domain" description="GtrA/DPMS transmembrane" evidence="7">
    <location>
        <begin position="237"/>
        <end position="362"/>
    </location>
</feature>
<comment type="caution">
    <text evidence="8">The sequence shown here is derived from an EMBL/GenBank/DDBJ whole genome shotgun (WGS) entry which is preliminary data.</text>
</comment>
<feature type="domain" description="Glycosyltransferase 2-like" evidence="6">
    <location>
        <begin position="6"/>
        <end position="154"/>
    </location>
</feature>
<keyword evidence="3 5" id="KW-1133">Transmembrane helix</keyword>
<evidence type="ECO:0000256" key="1">
    <source>
        <dbReference type="ARBA" id="ARBA00004141"/>
    </source>
</evidence>
<keyword evidence="4 5" id="KW-0472">Membrane</keyword>
<dbReference type="PANTHER" id="PTHR10859">
    <property type="entry name" value="GLYCOSYL TRANSFERASE"/>
    <property type="match status" value="1"/>
</dbReference>
<reference evidence="8" key="2">
    <citation type="journal article" date="2021" name="Sci. Rep.">
        <title>The distribution of antibiotic resistance genes in chicken gut microbiota commensals.</title>
        <authorList>
            <person name="Juricova H."/>
            <person name="Matiasovicova J."/>
            <person name="Kubasova T."/>
            <person name="Cejkova D."/>
            <person name="Rychlik I."/>
        </authorList>
    </citation>
    <scope>NUCLEOTIDE SEQUENCE</scope>
    <source>
        <strain evidence="8">An582</strain>
    </source>
</reference>
<dbReference type="GO" id="GO:0006487">
    <property type="term" value="P:protein N-linked glycosylation"/>
    <property type="evidence" value="ECO:0007669"/>
    <property type="project" value="TreeGrafter"/>
</dbReference>
<accession>A0A938XA84</accession>
<dbReference type="CDD" id="cd04179">
    <property type="entry name" value="DPM_DPG-synthase_like"/>
    <property type="match status" value="1"/>
</dbReference>
<evidence type="ECO:0000256" key="2">
    <source>
        <dbReference type="ARBA" id="ARBA00022692"/>
    </source>
</evidence>
<dbReference type="InterPro" id="IPR029044">
    <property type="entry name" value="Nucleotide-diphossugar_trans"/>
</dbReference>
<name>A0A938XA84_9CLOT</name>
<feature type="transmembrane region" description="Helical" evidence="5">
    <location>
        <begin position="312"/>
        <end position="334"/>
    </location>
</feature>
<evidence type="ECO:0000256" key="5">
    <source>
        <dbReference type="SAM" id="Phobius"/>
    </source>
</evidence>
<dbReference type="PANTHER" id="PTHR10859:SF114">
    <property type="entry name" value="DOLICHOL-PHOSPHATE MANNOSYLTRANSFERASE"/>
    <property type="match status" value="1"/>
</dbReference>
<dbReference type="Pfam" id="PF00535">
    <property type="entry name" value="Glycos_transf_2"/>
    <property type="match status" value="1"/>
</dbReference>
<gene>
    <name evidence="8" type="ORF">H6A20_05350</name>
</gene>
<dbReference type="Pfam" id="PF04138">
    <property type="entry name" value="GtrA_DPMS_TM"/>
    <property type="match status" value="1"/>
</dbReference>
<dbReference type="Gene3D" id="3.90.550.10">
    <property type="entry name" value="Spore Coat Polysaccharide Biosynthesis Protein SpsA, Chain A"/>
    <property type="match status" value="1"/>
</dbReference>
<dbReference type="SUPFAM" id="SSF53448">
    <property type="entry name" value="Nucleotide-diphospho-sugar transferases"/>
    <property type="match status" value="1"/>
</dbReference>
<sequence length="374" mass="40744">MEETYIVIPALEPAPGLAGWIGELRARTGARVLVIDDGSGPAYQETFGQAQRVEGCTVLRHAQNMGKGRALKSGFAFVRMQLEERPCGARGARILCMDCDGQHLAEDGARLLEKTKERPGSLILGTRDFSGAHVPWRSRIGNRISSWILKRAAGCSIGDTQTGLRAFDSSLLDLMCEVPGERFEYETEMLLACTGAGVPVLEERIGTVYVDGNEGSHFRPVRDSLQVLAVFLRRPVRFAVSSFLCAFVDLAAFACLEHLLRGREGALYGGFGRIFLATAGARILSAACNYALNRGWVFREQRPARTDSALRYLLLGTGTAAASALCVSASSGLLRIRPEAAKIPCDAALFFLSYQMQKKWVFAGSKREGRSDGR</sequence>
<keyword evidence="2 5" id="KW-0812">Transmembrane</keyword>
<proteinExistence type="predicted"/>
<evidence type="ECO:0000256" key="3">
    <source>
        <dbReference type="ARBA" id="ARBA00022989"/>
    </source>
</evidence>
<comment type="subcellular location">
    <subcellularLocation>
        <location evidence="1">Membrane</location>
        <topology evidence="1">Multi-pass membrane protein</topology>
    </subcellularLocation>
</comment>
<evidence type="ECO:0000256" key="4">
    <source>
        <dbReference type="ARBA" id="ARBA00023136"/>
    </source>
</evidence>